<comment type="similarity">
    <text evidence="1">Belongs to the UPF0250 family.</text>
</comment>
<organism evidence="2 3">
    <name type="scientific">Alcanivorax quisquiliarum</name>
    <dbReference type="NCBI Taxonomy" id="2933565"/>
    <lineage>
        <taxon>Bacteria</taxon>
        <taxon>Pseudomonadati</taxon>
        <taxon>Pseudomonadota</taxon>
        <taxon>Gammaproteobacteria</taxon>
        <taxon>Oceanospirillales</taxon>
        <taxon>Alcanivoracaceae</taxon>
        <taxon>Alcanivorax</taxon>
    </lineage>
</organism>
<dbReference type="Proteomes" id="UP001165524">
    <property type="component" value="Unassembled WGS sequence"/>
</dbReference>
<dbReference type="SUPFAM" id="SSF117991">
    <property type="entry name" value="YbeD/HP0495-like"/>
    <property type="match status" value="1"/>
</dbReference>
<dbReference type="RefSeq" id="WP_246950430.1">
    <property type="nucleotide sequence ID" value="NZ_JALKII010000003.1"/>
</dbReference>
<dbReference type="InterPro" id="IPR027471">
    <property type="entry name" value="YbeD-like_sf"/>
</dbReference>
<name>A0ABT0E653_9GAMM</name>
<dbReference type="InterPro" id="IPR007454">
    <property type="entry name" value="UPF0250_YbeD-like"/>
</dbReference>
<dbReference type="Gene3D" id="3.30.70.260">
    <property type="match status" value="1"/>
</dbReference>
<dbReference type="PANTHER" id="PTHR38036:SF1">
    <property type="entry name" value="UPF0250 PROTEIN YBED"/>
    <property type="match status" value="1"/>
</dbReference>
<protein>
    <submittedName>
        <fullName evidence="2">DUF493 domain-containing protein</fullName>
    </submittedName>
</protein>
<keyword evidence="3" id="KW-1185">Reference proteome</keyword>
<comment type="caution">
    <text evidence="2">The sequence shown here is derived from an EMBL/GenBank/DDBJ whole genome shotgun (WGS) entry which is preliminary data.</text>
</comment>
<gene>
    <name evidence="2" type="ORF">MU846_06245</name>
</gene>
<reference evidence="2" key="1">
    <citation type="submission" date="2022-04" db="EMBL/GenBank/DDBJ databases">
        <title>Alcanivorax sp. CY1518 draft genome sequence.</title>
        <authorList>
            <person name="Zhao G."/>
            <person name="An M."/>
        </authorList>
    </citation>
    <scope>NUCLEOTIDE SEQUENCE</scope>
    <source>
        <strain evidence="2">CY1518</strain>
    </source>
</reference>
<dbReference type="Pfam" id="PF04359">
    <property type="entry name" value="DUF493"/>
    <property type="match status" value="1"/>
</dbReference>
<sequence>MSINEHLWEFPHTMTLKVMGASDSPVRDVVVAVLSAHVPAFDPNADVHITPSSKGNFVSVNARVVMERREQVEAIYAALNASEHVKVVF</sequence>
<proteinExistence type="inferred from homology"/>
<accession>A0ABT0E653</accession>
<dbReference type="EMBL" id="JALKII010000003">
    <property type="protein sequence ID" value="MCK0537308.1"/>
    <property type="molecule type" value="Genomic_DNA"/>
</dbReference>
<dbReference type="PANTHER" id="PTHR38036">
    <property type="entry name" value="UPF0250 PROTEIN YBED"/>
    <property type="match status" value="1"/>
</dbReference>
<evidence type="ECO:0000256" key="1">
    <source>
        <dbReference type="ARBA" id="ARBA00008460"/>
    </source>
</evidence>
<evidence type="ECO:0000313" key="2">
    <source>
        <dbReference type="EMBL" id="MCK0537308.1"/>
    </source>
</evidence>
<evidence type="ECO:0000313" key="3">
    <source>
        <dbReference type="Proteomes" id="UP001165524"/>
    </source>
</evidence>